<dbReference type="STRING" id="314230.DSM3645_19248"/>
<organism evidence="1 2">
    <name type="scientific">Blastopirellula marina DSM 3645</name>
    <dbReference type="NCBI Taxonomy" id="314230"/>
    <lineage>
        <taxon>Bacteria</taxon>
        <taxon>Pseudomonadati</taxon>
        <taxon>Planctomycetota</taxon>
        <taxon>Planctomycetia</taxon>
        <taxon>Pirellulales</taxon>
        <taxon>Pirellulaceae</taxon>
        <taxon>Blastopirellula</taxon>
    </lineage>
</organism>
<evidence type="ECO:0000313" key="2">
    <source>
        <dbReference type="Proteomes" id="UP000004358"/>
    </source>
</evidence>
<dbReference type="Proteomes" id="UP000004358">
    <property type="component" value="Unassembled WGS sequence"/>
</dbReference>
<dbReference type="InterPro" id="IPR007344">
    <property type="entry name" value="GrpB/CoaE"/>
</dbReference>
<comment type="caution">
    <text evidence="1">The sequence shown here is derived from an EMBL/GenBank/DDBJ whole genome shotgun (WGS) entry which is preliminary data.</text>
</comment>
<proteinExistence type="predicted"/>
<dbReference type="EMBL" id="AANZ01000010">
    <property type="protein sequence ID" value="EAQ80164.1"/>
    <property type="molecule type" value="Genomic_DNA"/>
</dbReference>
<dbReference type="eggNOG" id="COG2320">
    <property type="taxonomic scope" value="Bacteria"/>
</dbReference>
<dbReference type="PANTHER" id="PTHR34822:SF1">
    <property type="entry name" value="GRPB FAMILY PROTEIN"/>
    <property type="match status" value="1"/>
</dbReference>
<sequence>MSQLVLYAYDPRWPQAFEQMKSSLRFAAEGLISAVEHVGGTAIPMAPARDGVVDLLIGVDDTDQLAEVAPYIEGLRFSAVDTRLAEEGVLAEYRRRRFGSTPAYRLLLTPASGDFWRNAVRFRDAIAHCGGSTERYVQLKRRLAIQGVDGAQYELSKLVFFRHIEEQQSGGELAE</sequence>
<protein>
    <recommendedName>
        <fullName evidence="3">GrpB family protein</fullName>
    </recommendedName>
</protein>
<dbReference type="AlphaFoldDB" id="A3ZTB1"/>
<dbReference type="OrthoDB" id="9799092at2"/>
<evidence type="ECO:0008006" key="3">
    <source>
        <dbReference type="Google" id="ProtNLM"/>
    </source>
</evidence>
<name>A3ZTB1_9BACT</name>
<dbReference type="RefSeq" id="WP_002651747.1">
    <property type="nucleotide sequence ID" value="NZ_CH672376.1"/>
</dbReference>
<dbReference type="PANTHER" id="PTHR34822">
    <property type="entry name" value="GRPB DOMAIN PROTEIN (AFU_ORTHOLOGUE AFUA_1G01530)"/>
    <property type="match status" value="1"/>
</dbReference>
<reference evidence="1 2" key="1">
    <citation type="submission" date="2006-02" db="EMBL/GenBank/DDBJ databases">
        <authorList>
            <person name="Amann R."/>
            <person name="Ferriera S."/>
            <person name="Johnson J."/>
            <person name="Kravitz S."/>
            <person name="Halpern A."/>
            <person name="Remington K."/>
            <person name="Beeson K."/>
            <person name="Tran B."/>
            <person name="Rogers Y.-H."/>
            <person name="Friedman R."/>
            <person name="Venter J.C."/>
        </authorList>
    </citation>
    <scope>NUCLEOTIDE SEQUENCE [LARGE SCALE GENOMIC DNA]</scope>
    <source>
        <strain evidence="1 2">DSM 3645</strain>
    </source>
</reference>
<accession>A3ZTB1</accession>
<gene>
    <name evidence="1" type="ORF">DSM3645_19248</name>
</gene>
<dbReference type="SUPFAM" id="SSF81301">
    <property type="entry name" value="Nucleotidyltransferase"/>
    <property type="match status" value="1"/>
</dbReference>
<evidence type="ECO:0000313" key="1">
    <source>
        <dbReference type="EMBL" id="EAQ80164.1"/>
    </source>
</evidence>
<dbReference type="Pfam" id="PF04229">
    <property type="entry name" value="GrpB"/>
    <property type="match status" value="1"/>
</dbReference>
<dbReference type="Gene3D" id="3.30.460.10">
    <property type="entry name" value="Beta Polymerase, domain 2"/>
    <property type="match status" value="1"/>
</dbReference>
<dbReference type="InterPro" id="IPR043519">
    <property type="entry name" value="NT_sf"/>
</dbReference>
<dbReference type="HOGENOM" id="CLU_086407_4_1_0"/>